<dbReference type="PROSITE" id="PS00132">
    <property type="entry name" value="CARBOXYPEPT_ZN_1"/>
    <property type="match status" value="1"/>
</dbReference>
<evidence type="ECO:0000259" key="2">
    <source>
        <dbReference type="Pfam" id="PF00246"/>
    </source>
</evidence>
<comment type="similarity">
    <text evidence="1">Belongs to the peptidase M14 family.</text>
</comment>
<comment type="caution">
    <text evidence="3">The sequence shown here is derived from an EMBL/GenBank/DDBJ whole genome shotgun (WGS) entry which is preliminary data.</text>
</comment>
<dbReference type="GO" id="GO:0008270">
    <property type="term" value="F:zinc ion binding"/>
    <property type="evidence" value="ECO:0007669"/>
    <property type="project" value="InterPro"/>
</dbReference>
<reference evidence="3" key="1">
    <citation type="journal article" date="2020" name="mSystems">
        <title>Genome- and Community-Level Interaction Insights into Carbon Utilization and Element Cycling Functions of Hydrothermarchaeota in Hydrothermal Sediment.</title>
        <authorList>
            <person name="Zhou Z."/>
            <person name="Liu Y."/>
            <person name="Xu W."/>
            <person name="Pan J."/>
            <person name="Luo Z.H."/>
            <person name="Li M."/>
        </authorList>
    </citation>
    <scope>NUCLEOTIDE SEQUENCE [LARGE SCALE GENOMIC DNA]</scope>
    <source>
        <strain evidence="3">SpSt-774</strain>
    </source>
</reference>
<evidence type="ECO:0000256" key="1">
    <source>
        <dbReference type="ARBA" id="ARBA00005988"/>
    </source>
</evidence>
<organism evidence="3">
    <name type="scientific">candidate division WOR-3 bacterium</name>
    <dbReference type="NCBI Taxonomy" id="2052148"/>
    <lineage>
        <taxon>Bacteria</taxon>
        <taxon>Bacteria division WOR-3</taxon>
    </lineage>
</organism>
<name>A0A7C4TI08_UNCW3</name>
<evidence type="ECO:0000313" key="3">
    <source>
        <dbReference type="EMBL" id="HGV97941.1"/>
    </source>
</evidence>
<dbReference type="GO" id="GO:0006508">
    <property type="term" value="P:proteolysis"/>
    <property type="evidence" value="ECO:0007669"/>
    <property type="project" value="InterPro"/>
</dbReference>
<dbReference type="EMBL" id="DTGZ01000123">
    <property type="protein sequence ID" value="HGV97941.1"/>
    <property type="molecule type" value="Genomic_DNA"/>
</dbReference>
<protein>
    <recommendedName>
        <fullName evidence="2">Peptidase M14 domain-containing protein</fullName>
    </recommendedName>
</protein>
<feature type="domain" description="Peptidase M14" evidence="2">
    <location>
        <begin position="34"/>
        <end position="85"/>
    </location>
</feature>
<dbReference type="SUPFAM" id="SSF53187">
    <property type="entry name" value="Zn-dependent exopeptidases"/>
    <property type="match status" value="1"/>
</dbReference>
<sequence length="96" mass="11343">MKRWFRRLILLLHYILKSSNLRPSDFQQGLVQKYYGIKISDNPWIEEDEPVILFNGVHHAEEVLSAEVCQYLLNDLISKYRIDSQLLTEFAFLKSG</sequence>
<dbReference type="InterPro" id="IPR057246">
    <property type="entry name" value="CARBOXYPEPT_ZN_1"/>
</dbReference>
<accession>A0A7C4TI08</accession>
<dbReference type="Gene3D" id="3.40.630.10">
    <property type="entry name" value="Zn peptidases"/>
    <property type="match status" value="1"/>
</dbReference>
<gene>
    <name evidence="3" type="ORF">ENV60_06565</name>
</gene>
<proteinExistence type="inferred from homology"/>
<dbReference type="InterPro" id="IPR000834">
    <property type="entry name" value="Peptidase_M14"/>
</dbReference>
<dbReference type="Pfam" id="PF00246">
    <property type="entry name" value="Peptidase_M14"/>
    <property type="match status" value="1"/>
</dbReference>
<dbReference type="AlphaFoldDB" id="A0A7C4TI08"/>
<dbReference type="GO" id="GO:0004181">
    <property type="term" value="F:metallocarboxypeptidase activity"/>
    <property type="evidence" value="ECO:0007669"/>
    <property type="project" value="InterPro"/>
</dbReference>